<gene>
    <name evidence="2" type="ORF">CSOJ01_03074</name>
</gene>
<feature type="region of interest" description="Disordered" evidence="1">
    <location>
        <begin position="44"/>
        <end position="63"/>
    </location>
</feature>
<evidence type="ECO:0000313" key="3">
    <source>
        <dbReference type="Proteomes" id="UP000652219"/>
    </source>
</evidence>
<reference evidence="2 3" key="1">
    <citation type="journal article" date="2020" name="Phytopathology">
        <title>Genome Sequence Resources of Colletotrichum truncatum, C. plurivorum, C. musicola, and C. sojae: Four Species Pathogenic to Soybean (Glycine max).</title>
        <authorList>
            <person name="Rogerio F."/>
            <person name="Boufleur T.R."/>
            <person name="Ciampi-Guillardi M."/>
            <person name="Sukno S.A."/>
            <person name="Thon M.R."/>
            <person name="Massola Junior N.S."/>
            <person name="Baroncelli R."/>
        </authorList>
    </citation>
    <scope>NUCLEOTIDE SEQUENCE [LARGE SCALE GENOMIC DNA]</scope>
    <source>
        <strain evidence="2 3">LFN0009</strain>
    </source>
</reference>
<protein>
    <submittedName>
        <fullName evidence="2">Uncharacterized protein</fullName>
    </submittedName>
</protein>
<dbReference type="AlphaFoldDB" id="A0A8H6JP38"/>
<comment type="caution">
    <text evidence="2">The sequence shown here is derived from an EMBL/GenBank/DDBJ whole genome shotgun (WGS) entry which is preliminary data.</text>
</comment>
<feature type="compositionally biased region" description="Polar residues" evidence="1">
    <location>
        <begin position="50"/>
        <end position="59"/>
    </location>
</feature>
<evidence type="ECO:0000256" key="1">
    <source>
        <dbReference type="SAM" id="MobiDB-lite"/>
    </source>
</evidence>
<proteinExistence type="predicted"/>
<keyword evidence="3" id="KW-1185">Reference proteome</keyword>
<dbReference type="EMBL" id="WIGN01000029">
    <property type="protein sequence ID" value="KAF6816225.1"/>
    <property type="molecule type" value="Genomic_DNA"/>
</dbReference>
<organism evidence="2 3">
    <name type="scientific">Colletotrichum sojae</name>
    <dbReference type="NCBI Taxonomy" id="2175907"/>
    <lineage>
        <taxon>Eukaryota</taxon>
        <taxon>Fungi</taxon>
        <taxon>Dikarya</taxon>
        <taxon>Ascomycota</taxon>
        <taxon>Pezizomycotina</taxon>
        <taxon>Sordariomycetes</taxon>
        <taxon>Hypocreomycetidae</taxon>
        <taxon>Glomerellales</taxon>
        <taxon>Glomerellaceae</taxon>
        <taxon>Colletotrichum</taxon>
        <taxon>Colletotrichum orchidearum species complex</taxon>
    </lineage>
</organism>
<accession>A0A8H6JP38</accession>
<sequence>MTACLQETVERTKVHQEAESWSMLFCCQVLSSFAYENSPRCQGIHHEAPQSRSSRTQIPSGREKHVTVMPRINADRRARLRPASGVNSAVALGFATLQREKHEMDMRLGFSSPEF</sequence>
<evidence type="ECO:0000313" key="2">
    <source>
        <dbReference type="EMBL" id="KAF6816225.1"/>
    </source>
</evidence>
<name>A0A8H6JP38_9PEZI</name>
<dbReference type="Proteomes" id="UP000652219">
    <property type="component" value="Unassembled WGS sequence"/>
</dbReference>